<dbReference type="Proteomes" id="UP001156873">
    <property type="component" value="Unassembled WGS sequence"/>
</dbReference>
<gene>
    <name evidence="2" type="ORF">QFW81_09350</name>
</gene>
<sequence length="46" mass="4856">MRAVIHHDPACGTSRNTLVPWIAALGMAGSSLAVTLNALRLARRDA</sequence>
<keyword evidence="1" id="KW-0472">Membrane</keyword>
<accession>A0ABT6JTW3</accession>
<feature type="transmembrane region" description="Helical" evidence="1">
    <location>
        <begin position="18"/>
        <end position="39"/>
    </location>
</feature>
<reference evidence="2 3" key="1">
    <citation type="submission" date="2023-04" db="EMBL/GenBank/DDBJ databases">
        <title>Luteimonas sp. M1R5S59.</title>
        <authorList>
            <person name="Sun J.-Q."/>
        </authorList>
    </citation>
    <scope>NUCLEOTIDE SEQUENCE [LARGE SCALE GENOMIC DNA]</scope>
    <source>
        <strain evidence="2 3">M1R5S59</strain>
    </source>
</reference>
<evidence type="ECO:0000256" key="1">
    <source>
        <dbReference type="SAM" id="Phobius"/>
    </source>
</evidence>
<evidence type="ECO:0000313" key="3">
    <source>
        <dbReference type="Proteomes" id="UP001156873"/>
    </source>
</evidence>
<keyword evidence="3" id="KW-1185">Reference proteome</keyword>
<keyword evidence="1" id="KW-0812">Transmembrane</keyword>
<evidence type="ECO:0000313" key="2">
    <source>
        <dbReference type="EMBL" id="MDH5834129.1"/>
    </source>
</evidence>
<dbReference type="EMBL" id="JARXRO010000015">
    <property type="protein sequence ID" value="MDH5834129.1"/>
    <property type="molecule type" value="Genomic_DNA"/>
</dbReference>
<proteinExistence type="predicted"/>
<dbReference type="RefSeq" id="WP_280578475.1">
    <property type="nucleotide sequence ID" value="NZ_JARXRO010000015.1"/>
</dbReference>
<comment type="caution">
    <text evidence="2">The sequence shown here is derived from an EMBL/GenBank/DDBJ whole genome shotgun (WGS) entry which is preliminary data.</text>
</comment>
<name>A0ABT6JTW3_9GAMM</name>
<keyword evidence="1" id="KW-1133">Transmembrane helix</keyword>
<protein>
    <submittedName>
        <fullName evidence="2">Uncharacterized protein</fullName>
    </submittedName>
</protein>
<organism evidence="2 3">
    <name type="scientific">Luteimonas kalidii</name>
    <dbReference type="NCBI Taxonomy" id="3042025"/>
    <lineage>
        <taxon>Bacteria</taxon>
        <taxon>Pseudomonadati</taxon>
        <taxon>Pseudomonadota</taxon>
        <taxon>Gammaproteobacteria</taxon>
        <taxon>Lysobacterales</taxon>
        <taxon>Lysobacteraceae</taxon>
        <taxon>Luteimonas</taxon>
    </lineage>
</organism>